<sequence>MKHLQLLSIHDCSPYVMQLPRLPPNLCISYNYGQVPVANFFRDLAGKTMENPLSTLLIEFKVGLDVIKMFLQTVTFNDGAKVIFNLAYYEQNIATTIKSIGKHEIVKIPPAKIQGFRYYNNAILLKENVKLVSSKNTMLTGVYVSIFIDNKSVF</sequence>
<protein>
    <submittedName>
        <fullName evidence="2">Uncharacterized protein</fullName>
    </submittedName>
</protein>
<evidence type="ECO:0000313" key="2">
    <source>
        <dbReference type="WBParaSite" id="JU765_v2.g9394.t1"/>
    </source>
</evidence>
<accession>A0AC34RRB9</accession>
<name>A0AC34RRB9_9BILA</name>
<dbReference type="Proteomes" id="UP000887576">
    <property type="component" value="Unplaced"/>
</dbReference>
<evidence type="ECO:0000313" key="1">
    <source>
        <dbReference type="Proteomes" id="UP000887576"/>
    </source>
</evidence>
<organism evidence="1 2">
    <name type="scientific">Panagrolaimus sp. JU765</name>
    <dbReference type="NCBI Taxonomy" id="591449"/>
    <lineage>
        <taxon>Eukaryota</taxon>
        <taxon>Metazoa</taxon>
        <taxon>Ecdysozoa</taxon>
        <taxon>Nematoda</taxon>
        <taxon>Chromadorea</taxon>
        <taxon>Rhabditida</taxon>
        <taxon>Tylenchina</taxon>
        <taxon>Panagrolaimomorpha</taxon>
        <taxon>Panagrolaimoidea</taxon>
        <taxon>Panagrolaimidae</taxon>
        <taxon>Panagrolaimus</taxon>
    </lineage>
</organism>
<proteinExistence type="predicted"/>
<dbReference type="WBParaSite" id="JU765_v2.g9394.t1">
    <property type="protein sequence ID" value="JU765_v2.g9394.t1"/>
    <property type="gene ID" value="JU765_v2.g9394"/>
</dbReference>
<reference evidence="2" key="1">
    <citation type="submission" date="2022-11" db="UniProtKB">
        <authorList>
            <consortium name="WormBaseParasite"/>
        </authorList>
    </citation>
    <scope>IDENTIFICATION</scope>
</reference>